<proteinExistence type="predicted"/>
<protein>
    <submittedName>
        <fullName evidence="2">Uncharacterized protein</fullName>
    </submittedName>
</protein>
<evidence type="ECO:0000256" key="1">
    <source>
        <dbReference type="SAM" id="MobiDB-lite"/>
    </source>
</evidence>
<organism evidence="2 3">
    <name type="scientific">Thermoactinomyces daqus</name>
    <dbReference type="NCBI Taxonomy" id="1329516"/>
    <lineage>
        <taxon>Bacteria</taxon>
        <taxon>Bacillati</taxon>
        <taxon>Bacillota</taxon>
        <taxon>Bacilli</taxon>
        <taxon>Bacillales</taxon>
        <taxon>Thermoactinomycetaceae</taxon>
        <taxon>Thermoactinomyces</taxon>
    </lineage>
</organism>
<feature type="region of interest" description="Disordered" evidence="1">
    <location>
        <begin position="1"/>
        <end position="54"/>
    </location>
</feature>
<comment type="caution">
    <text evidence="2">The sequence shown here is derived from an EMBL/GenBank/DDBJ whole genome shotgun (WGS) entry which is preliminary data.</text>
</comment>
<keyword evidence="3" id="KW-1185">Reference proteome</keyword>
<evidence type="ECO:0000313" key="3">
    <source>
        <dbReference type="Proteomes" id="UP000530514"/>
    </source>
</evidence>
<name>A0A7W2AHH9_9BACL</name>
<gene>
    <name evidence="2" type="ORF">H1164_02930</name>
</gene>
<sequence>MFNRASQGGRPWQKPPPCPAKQENTPDPRQKRTSQPSQPGGDGRLPAGIRIRIG</sequence>
<dbReference type="Proteomes" id="UP000530514">
    <property type="component" value="Unassembled WGS sequence"/>
</dbReference>
<accession>A0A7W2AHH9</accession>
<dbReference type="AlphaFoldDB" id="A0A7W2AHH9"/>
<evidence type="ECO:0000313" key="2">
    <source>
        <dbReference type="EMBL" id="MBA4541858.1"/>
    </source>
</evidence>
<dbReference type="RefSeq" id="WP_160173826.1">
    <property type="nucleotide sequence ID" value="NZ_JACEIP010000003.1"/>
</dbReference>
<reference evidence="2 3" key="1">
    <citation type="submission" date="2020-07" db="EMBL/GenBank/DDBJ databases">
        <authorList>
            <person name="Feng H."/>
        </authorList>
    </citation>
    <scope>NUCLEOTIDE SEQUENCE [LARGE SCALE GENOMIC DNA]</scope>
    <source>
        <strain evidence="3">s-11</strain>
    </source>
</reference>
<dbReference type="EMBL" id="JACEIP010000003">
    <property type="protein sequence ID" value="MBA4541858.1"/>
    <property type="molecule type" value="Genomic_DNA"/>
</dbReference>